<dbReference type="EMBL" id="KZ805465">
    <property type="protein sequence ID" value="PVH96412.1"/>
    <property type="molecule type" value="Genomic_DNA"/>
</dbReference>
<comment type="similarity">
    <text evidence="2">Belongs to the peptidase S54 family.</text>
</comment>
<organism evidence="11 12">
    <name type="scientific">Periconia macrospinosa</name>
    <dbReference type="NCBI Taxonomy" id="97972"/>
    <lineage>
        <taxon>Eukaryota</taxon>
        <taxon>Fungi</taxon>
        <taxon>Dikarya</taxon>
        <taxon>Ascomycota</taxon>
        <taxon>Pezizomycotina</taxon>
        <taxon>Dothideomycetes</taxon>
        <taxon>Pleosporomycetidae</taxon>
        <taxon>Pleosporales</taxon>
        <taxon>Massarineae</taxon>
        <taxon>Periconiaceae</taxon>
        <taxon>Periconia</taxon>
    </lineage>
</organism>
<keyword evidence="7" id="KW-0175">Coiled coil</keyword>
<dbReference type="SUPFAM" id="SSF144091">
    <property type="entry name" value="Rhomboid-like"/>
    <property type="match status" value="1"/>
</dbReference>
<evidence type="ECO:0000256" key="3">
    <source>
        <dbReference type="ARBA" id="ARBA00022692"/>
    </source>
</evidence>
<gene>
    <name evidence="11" type="ORF">DM02DRAFT_617242</name>
</gene>
<evidence type="ECO:0000256" key="4">
    <source>
        <dbReference type="ARBA" id="ARBA00022801"/>
    </source>
</evidence>
<feature type="compositionally biased region" description="Basic and acidic residues" evidence="8">
    <location>
        <begin position="581"/>
        <end position="593"/>
    </location>
</feature>
<keyword evidence="3 9" id="KW-0812">Transmembrane</keyword>
<dbReference type="Pfam" id="PF01694">
    <property type="entry name" value="Rhomboid"/>
    <property type="match status" value="1"/>
</dbReference>
<comment type="subcellular location">
    <subcellularLocation>
        <location evidence="1">Membrane</location>
        <topology evidence="1">Multi-pass membrane protein</topology>
    </subcellularLocation>
</comment>
<evidence type="ECO:0000256" key="7">
    <source>
        <dbReference type="SAM" id="Coils"/>
    </source>
</evidence>
<proteinExistence type="inferred from homology"/>
<feature type="transmembrane region" description="Helical" evidence="9">
    <location>
        <begin position="556"/>
        <end position="574"/>
    </location>
</feature>
<dbReference type="InterPro" id="IPR022764">
    <property type="entry name" value="Peptidase_S54_rhomboid_dom"/>
</dbReference>
<feature type="transmembrane region" description="Helical" evidence="9">
    <location>
        <begin position="459"/>
        <end position="479"/>
    </location>
</feature>
<evidence type="ECO:0000256" key="9">
    <source>
        <dbReference type="SAM" id="Phobius"/>
    </source>
</evidence>
<feature type="transmembrane region" description="Helical" evidence="9">
    <location>
        <begin position="525"/>
        <end position="544"/>
    </location>
</feature>
<keyword evidence="4" id="KW-0378">Hydrolase</keyword>
<dbReference type="Gene3D" id="1.20.1540.10">
    <property type="entry name" value="Rhomboid-like"/>
    <property type="match status" value="1"/>
</dbReference>
<name>A0A2V1DE97_9PLEO</name>
<evidence type="ECO:0000256" key="1">
    <source>
        <dbReference type="ARBA" id="ARBA00004141"/>
    </source>
</evidence>
<dbReference type="PANTHER" id="PTHR43731:SF14">
    <property type="entry name" value="PRESENILIN-ASSOCIATED RHOMBOID-LIKE PROTEIN, MITOCHONDRIAL"/>
    <property type="match status" value="1"/>
</dbReference>
<sequence length="622" mass="69970">MTNAIPSVLRPAARLASQWNSVTLAFTRQYCITQHSCLSTARPSPILYALRPNDSIQLRRPFSTTQPLTAKVHKSSPGYSTSPANPAPLQKRPVQIGSLPIGPVDGETIRRIFGSRVSSRDGNAVLRILHHRRTSGSLADYGVDNLGVQYEHIGRQAATKAVEWLRRKIPVDEARAAEEWAEKEANRIAYNLWLADPENDSKYKDPARAFREKQQRENEERELAEQEREELQGDRIGLLHVGPSQFERNIKQQRKLRLEAITKEAEEKEARAKEDEVRLSTGEWVRTPSGTQLMKPGQETYVDIFGREQISRRKEQLELAQEKSHSGFKSEEEMLAATTLTQRLVPMTTLVLFVCILSYGFAHYYVEPSPSYRLWPYLSSSTATVLGICVANFFLFTAWRVYPLWPIMTRYFMHTPGYPRAVQALLNVFSHIEWEHFLSNTMMLAIIGPLCHDVVGRGIFLSTYICAGAVGSLFTLYWANLGRGIISSHSVGASAAIWGITALLCLTTDQDTIKIPFVKDLEVTFFPKSLFALFVGIEIASMLSRKKSTVDHASHIGGMLVGAGVAGYLRTVGFKEWKEVQDKKRRGEDDSPKTLDIGAAMSEDMKQIEEQVKSLVTNDHGR</sequence>
<dbReference type="OrthoDB" id="10260614at2759"/>
<feature type="region of interest" description="Disordered" evidence="8">
    <location>
        <begin position="581"/>
        <end position="600"/>
    </location>
</feature>
<evidence type="ECO:0000313" key="12">
    <source>
        <dbReference type="Proteomes" id="UP000244855"/>
    </source>
</evidence>
<evidence type="ECO:0000256" key="6">
    <source>
        <dbReference type="ARBA" id="ARBA00023136"/>
    </source>
</evidence>
<dbReference type="GO" id="GO:0006465">
    <property type="term" value="P:signal peptide processing"/>
    <property type="evidence" value="ECO:0007669"/>
    <property type="project" value="TreeGrafter"/>
</dbReference>
<evidence type="ECO:0000256" key="2">
    <source>
        <dbReference type="ARBA" id="ARBA00009045"/>
    </source>
</evidence>
<dbReference type="PANTHER" id="PTHR43731">
    <property type="entry name" value="RHOMBOID PROTEASE"/>
    <property type="match status" value="1"/>
</dbReference>
<feature type="transmembrane region" description="Helical" evidence="9">
    <location>
        <begin position="378"/>
        <end position="402"/>
    </location>
</feature>
<dbReference type="InterPro" id="IPR035952">
    <property type="entry name" value="Rhomboid-like_sf"/>
</dbReference>
<dbReference type="AlphaFoldDB" id="A0A2V1DE97"/>
<accession>A0A2V1DE97</accession>
<feature type="region of interest" description="Disordered" evidence="8">
    <location>
        <begin position="64"/>
        <end position="93"/>
    </location>
</feature>
<dbReference type="Proteomes" id="UP000244855">
    <property type="component" value="Unassembled WGS sequence"/>
</dbReference>
<dbReference type="GO" id="GO:0016020">
    <property type="term" value="C:membrane"/>
    <property type="evidence" value="ECO:0007669"/>
    <property type="project" value="UniProtKB-SubCell"/>
</dbReference>
<dbReference type="InterPro" id="IPR050925">
    <property type="entry name" value="Rhomboid_protease_S54"/>
</dbReference>
<keyword evidence="5 9" id="KW-1133">Transmembrane helix</keyword>
<evidence type="ECO:0000256" key="5">
    <source>
        <dbReference type="ARBA" id="ARBA00022989"/>
    </source>
</evidence>
<evidence type="ECO:0000259" key="10">
    <source>
        <dbReference type="Pfam" id="PF01694"/>
    </source>
</evidence>
<feature type="coiled-coil region" evidence="7">
    <location>
        <begin position="207"/>
        <end position="278"/>
    </location>
</feature>
<feature type="transmembrane region" description="Helical" evidence="9">
    <location>
        <begin position="485"/>
        <end position="505"/>
    </location>
</feature>
<evidence type="ECO:0000256" key="8">
    <source>
        <dbReference type="SAM" id="MobiDB-lite"/>
    </source>
</evidence>
<dbReference type="STRING" id="97972.A0A2V1DE97"/>
<keyword evidence="12" id="KW-1185">Reference proteome</keyword>
<dbReference type="GO" id="GO:0004252">
    <property type="term" value="F:serine-type endopeptidase activity"/>
    <property type="evidence" value="ECO:0007669"/>
    <property type="project" value="InterPro"/>
</dbReference>
<keyword evidence="6 9" id="KW-0472">Membrane</keyword>
<feature type="transmembrane region" description="Helical" evidence="9">
    <location>
        <begin position="344"/>
        <end position="366"/>
    </location>
</feature>
<protein>
    <recommendedName>
        <fullName evidence="10">Peptidase S54 rhomboid domain-containing protein</fullName>
    </recommendedName>
</protein>
<reference evidence="11 12" key="1">
    <citation type="journal article" date="2018" name="Sci. Rep.">
        <title>Comparative genomics provides insights into the lifestyle and reveals functional heterogeneity of dark septate endophytic fungi.</title>
        <authorList>
            <person name="Knapp D.G."/>
            <person name="Nemeth J.B."/>
            <person name="Barry K."/>
            <person name="Hainaut M."/>
            <person name="Henrissat B."/>
            <person name="Johnson J."/>
            <person name="Kuo A."/>
            <person name="Lim J.H.P."/>
            <person name="Lipzen A."/>
            <person name="Nolan M."/>
            <person name="Ohm R.A."/>
            <person name="Tamas L."/>
            <person name="Grigoriev I.V."/>
            <person name="Spatafora J.W."/>
            <person name="Nagy L.G."/>
            <person name="Kovacs G.M."/>
        </authorList>
    </citation>
    <scope>NUCLEOTIDE SEQUENCE [LARGE SCALE GENOMIC DNA]</scope>
    <source>
        <strain evidence="11 12">DSE2036</strain>
    </source>
</reference>
<evidence type="ECO:0000313" key="11">
    <source>
        <dbReference type="EMBL" id="PVH96412.1"/>
    </source>
</evidence>
<feature type="domain" description="Peptidase S54 rhomboid" evidence="10">
    <location>
        <begin position="424"/>
        <end position="568"/>
    </location>
</feature>